<evidence type="ECO:0000256" key="7">
    <source>
        <dbReference type="ARBA" id="ARBA00022553"/>
    </source>
</evidence>
<evidence type="ECO:0000256" key="5">
    <source>
        <dbReference type="ARBA" id="ARBA00022490"/>
    </source>
</evidence>
<dbReference type="InterPro" id="IPR004358">
    <property type="entry name" value="Sig_transdc_His_kin-like_C"/>
</dbReference>
<dbReference type="InterPro" id="IPR005467">
    <property type="entry name" value="His_kinase_dom"/>
</dbReference>
<dbReference type="EMBL" id="DPBP01000002">
    <property type="protein sequence ID" value="HCE16287.1"/>
    <property type="molecule type" value="Genomic_DNA"/>
</dbReference>
<dbReference type="PROSITE" id="PS50109">
    <property type="entry name" value="HIS_KIN"/>
    <property type="match status" value="1"/>
</dbReference>
<dbReference type="Proteomes" id="UP000264141">
    <property type="component" value="Unassembled WGS sequence"/>
</dbReference>
<dbReference type="PRINTS" id="PR00344">
    <property type="entry name" value="BCTRLSENSOR"/>
</dbReference>
<name>A0A3D1JDF8_9CHLR</name>
<feature type="domain" description="HPt" evidence="18">
    <location>
        <begin position="4"/>
        <end position="108"/>
    </location>
</feature>
<dbReference type="SUPFAM" id="SSF50341">
    <property type="entry name" value="CheW-like"/>
    <property type="match status" value="1"/>
</dbReference>
<evidence type="ECO:0000256" key="15">
    <source>
        <dbReference type="SAM" id="MobiDB-lite"/>
    </source>
</evidence>
<evidence type="ECO:0000259" key="18">
    <source>
        <dbReference type="PROSITE" id="PS50894"/>
    </source>
</evidence>
<dbReference type="GO" id="GO:0006935">
    <property type="term" value="P:chemotaxis"/>
    <property type="evidence" value="ECO:0007669"/>
    <property type="project" value="UniProtKB-KW"/>
</dbReference>
<dbReference type="Pfam" id="PF01627">
    <property type="entry name" value="Hpt"/>
    <property type="match status" value="1"/>
</dbReference>
<proteinExistence type="predicted"/>
<keyword evidence="7 14" id="KW-0597">Phosphoprotein</keyword>
<evidence type="ECO:0000256" key="14">
    <source>
        <dbReference type="PROSITE-ProRule" id="PRU00110"/>
    </source>
</evidence>
<evidence type="ECO:0000256" key="6">
    <source>
        <dbReference type="ARBA" id="ARBA00022500"/>
    </source>
</evidence>
<dbReference type="Pfam" id="PF07194">
    <property type="entry name" value="P2"/>
    <property type="match status" value="1"/>
</dbReference>
<keyword evidence="8" id="KW-0808">Transferase</keyword>
<feature type="region of interest" description="Disordered" evidence="15">
    <location>
        <begin position="239"/>
        <end position="269"/>
    </location>
</feature>
<dbReference type="Pfam" id="PF02895">
    <property type="entry name" value="H-kinase_dim"/>
    <property type="match status" value="1"/>
</dbReference>
<dbReference type="PANTHER" id="PTHR43395">
    <property type="entry name" value="SENSOR HISTIDINE KINASE CHEA"/>
    <property type="match status" value="1"/>
</dbReference>
<dbReference type="Pfam" id="PF01584">
    <property type="entry name" value="CheW"/>
    <property type="match status" value="1"/>
</dbReference>
<evidence type="ECO:0000256" key="8">
    <source>
        <dbReference type="ARBA" id="ARBA00022679"/>
    </source>
</evidence>
<keyword evidence="10" id="KW-0418">Kinase</keyword>
<dbReference type="InterPro" id="IPR036641">
    <property type="entry name" value="HPT_dom_sf"/>
</dbReference>
<dbReference type="PROSITE" id="PS50851">
    <property type="entry name" value="CHEW"/>
    <property type="match status" value="1"/>
</dbReference>
<dbReference type="Gene3D" id="3.30.565.10">
    <property type="entry name" value="Histidine kinase-like ATPase, C-terminal domain"/>
    <property type="match status" value="1"/>
</dbReference>
<gene>
    <name evidence="19" type="ORF">DEQ80_00370</name>
</gene>
<accession>A0A3D1JDF8</accession>
<dbReference type="SUPFAM" id="SSF55052">
    <property type="entry name" value="CheY-binding domain of CheA"/>
    <property type="match status" value="1"/>
</dbReference>
<sequence>MELAFDISQDELPIFLAEVDEHLQTLDEILVQLEQAEERPELLQSAFRAAHTLKGMAGIIGHHRMTDLTHALETVFDSVRKGMCHITTPLVDLCLDAVDGLRLLRDEVITGEACDVDVERLVEEFERVNGKIGETTGQEDPPPAHSVEGVASSDNDSLSVEVHIDPSSVASAARAFQVMMTLQEVGEILEMSPTLDQIETAAPVQVFRARLATRVEPAEVARRVAQISEVFNIQINGQVEGHNGQKPSMAREARPDTGAGGRGNGHKNTAEMTVRTSVERLDKLMNLVGELITDRNHLYQLRAYFEQEKRGNSTVDRLAETVTHLGRITDQLQEEVMSIRMLPVGSVFHKFPRMVRDMAQKTGKQIDLVIYGEDTELDRSMLEEINDPLIHLVRNSVDHGIEMPEERIAAGKPPRGTITLTARHEQGRILLTVSDDGRGIDPDKLRKAAVQKGLLSAEEVAALSDDQAVDLIFMPGFSTAEKVTDISGRGVGMDIVHTNIQHVNGSIQVETKKGEGTTFQISLPLTLAIVPTLLVRVNGVVFAIPLVMITETLRLSREEIRTIRGQPVTMLRGSVLALIDLKALFGVQEKRPLSEKYTYAVVVHSGKQRVGLVVDTLIGEEEVVVKSLGAVVGEIPGISSAAILGDGKVALIVDVPGLLRFFGIH</sequence>
<dbReference type="InterPro" id="IPR051315">
    <property type="entry name" value="Bact_Chemotaxis_CheA"/>
</dbReference>
<dbReference type="Gene3D" id="1.10.287.560">
    <property type="entry name" value="Histidine kinase CheA-like, homodimeric domain"/>
    <property type="match status" value="1"/>
</dbReference>
<feature type="modified residue" description="Phosphohistidine" evidence="14">
    <location>
        <position position="51"/>
    </location>
</feature>
<dbReference type="RefSeq" id="WP_062194976.1">
    <property type="nucleotide sequence ID" value="NZ_DF967965.1"/>
</dbReference>
<evidence type="ECO:0000259" key="16">
    <source>
        <dbReference type="PROSITE" id="PS50109"/>
    </source>
</evidence>
<keyword evidence="9" id="KW-0547">Nucleotide-binding</keyword>
<dbReference type="STRING" id="229919.GCA_001050195_02741"/>
<keyword evidence="11" id="KW-0067">ATP-binding</keyword>
<dbReference type="SUPFAM" id="SSF47384">
    <property type="entry name" value="Homodimeric domain of signal transducing histidine kinase"/>
    <property type="match status" value="1"/>
</dbReference>
<keyword evidence="5" id="KW-0963">Cytoplasm</keyword>
<evidence type="ECO:0000256" key="10">
    <source>
        <dbReference type="ARBA" id="ARBA00022777"/>
    </source>
</evidence>
<dbReference type="InterPro" id="IPR036097">
    <property type="entry name" value="HisK_dim/P_sf"/>
</dbReference>
<dbReference type="CDD" id="cd00731">
    <property type="entry name" value="CheA_reg"/>
    <property type="match status" value="1"/>
</dbReference>
<dbReference type="Pfam" id="PF02518">
    <property type="entry name" value="HATPase_c"/>
    <property type="match status" value="1"/>
</dbReference>
<dbReference type="FunFam" id="2.30.30.40:FF:000048">
    <property type="entry name" value="Chemotaxis protein CheA, putative"/>
    <property type="match status" value="1"/>
</dbReference>
<dbReference type="InterPro" id="IPR037006">
    <property type="entry name" value="CheA-like_homodim_sf"/>
</dbReference>
<dbReference type="InterPro" id="IPR036890">
    <property type="entry name" value="HATPase_C_sf"/>
</dbReference>
<dbReference type="InterPro" id="IPR035891">
    <property type="entry name" value="CheY-binding_CheA"/>
</dbReference>
<dbReference type="InterPro" id="IPR004105">
    <property type="entry name" value="CheA-like_dim"/>
</dbReference>
<feature type="region of interest" description="Disordered" evidence="15">
    <location>
        <begin position="132"/>
        <end position="152"/>
    </location>
</feature>
<dbReference type="Gene3D" id="2.30.30.40">
    <property type="entry name" value="SH3 Domains"/>
    <property type="match status" value="1"/>
</dbReference>
<dbReference type="SUPFAM" id="SSF55874">
    <property type="entry name" value="ATPase domain of HSP90 chaperone/DNA topoisomerase II/histidine kinase"/>
    <property type="match status" value="1"/>
</dbReference>
<dbReference type="GO" id="GO:0005737">
    <property type="term" value="C:cytoplasm"/>
    <property type="evidence" value="ECO:0007669"/>
    <property type="project" value="UniProtKB-SubCell"/>
</dbReference>
<dbReference type="GO" id="GO:0000155">
    <property type="term" value="F:phosphorelay sensor kinase activity"/>
    <property type="evidence" value="ECO:0007669"/>
    <property type="project" value="InterPro"/>
</dbReference>
<dbReference type="SMART" id="SM00387">
    <property type="entry name" value="HATPase_c"/>
    <property type="match status" value="1"/>
</dbReference>
<evidence type="ECO:0000256" key="2">
    <source>
        <dbReference type="ARBA" id="ARBA00004496"/>
    </source>
</evidence>
<dbReference type="InterPro" id="IPR036061">
    <property type="entry name" value="CheW-like_dom_sf"/>
</dbReference>
<comment type="catalytic activity">
    <reaction evidence="1">
        <text>ATP + protein L-histidine = ADP + protein N-phospho-L-histidine.</text>
        <dbReference type="EC" id="2.7.13.3"/>
    </reaction>
</comment>
<dbReference type="OrthoDB" id="9803176at2"/>
<dbReference type="SUPFAM" id="SSF47226">
    <property type="entry name" value="Histidine-containing phosphotransfer domain, HPT domain"/>
    <property type="match status" value="1"/>
</dbReference>
<dbReference type="PROSITE" id="PS50894">
    <property type="entry name" value="HPT"/>
    <property type="match status" value="1"/>
</dbReference>
<dbReference type="EC" id="2.7.13.3" evidence="3"/>
<organism evidence="19 20">
    <name type="scientific">Anaerolinea thermolimosa</name>
    <dbReference type="NCBI Taxonomy" id="229919"/>
    <lineage>
        <taxon>Bacteria</taxon>
        <taxon>Bacillati</taxon>
        <taxon>Chloroflexota</taxon>
        <taxon>Anaerolineae</taxon>
        <taxon>Anaerolineales</taxon>
        <taxon>Anaerolineaceae</taxon>
        <taxon>Anaerolinea</taxon>
    </lineage>
</organism>
<dbReference type="GO" id="GO:0005524">
    <property type="term" value="F:ATP binding"/>
    <property type="evidence" value="ECO:0007669"/>
    <property type="project" value="UniProtKB-KW"/>
</dbReference>
<dbReference type="FunFam" id="3.30.565.10:FF:000016">
    <property type="entry name" value="Chemotaxis protein CheA, putative"/>
    <property type="match status" value="1"/>
</dbReference>
<keyword evidence="12" id="KW-0902">Two-component regulatory system</keyword>
<feature type="domain" description="CheW-like" evidence="17">
    <location>
        <begin position="529"/>
        <end position="664"/>
    </location>
</feature>
<evidence type="ECO:0000259" key="17">
    <source>
        <dbReference type="PROSITE" id="PS50851"/>
    </source>
</evidence>
<evidence type="ECO:0000256" key="12">
    <source>
        <dbReference type="ARBA" id="ARBA00023012"/>
    </source>
</evidence>
<dbReference type="PANTHER" id="PTHR43395:SF10">
    <property type="entry name" value="CHEMOTAXIS PROTEIN CHEA"/>
    <property type="match status" value="1"/>
</dbReference>
<comment type="caution">
    <text evidence="19">The sequence shown here is derived from an EMBL/GenBank/DDBJ whole genome shotgun (WGS) entry which is preliminary data.</text>
</comment>
<reference evidence="19 20" key="1">
    <citation type="journal article" date="2018" name="Nat. Biotechnol.">
        <title>A standardized bacterial taxonomy based on genome phylogeny substantially revises the tree of life.</title>
        <authorList>
            <person name="Parks D.H."/>
            <person name="Chuvochina M."/>
            <person name="Waite D.W."/>
            <person name="Rinke C."/>
            <person name="Skarshewski A."/>
            <person name="Chaumeil P.A."/>
            <person name="Hugenholtz P."/>
        </authorList>
    </citation>
    <scope>NUCLEOTIDE SEQUENCE [LARGE SCALE GENOMIC DNA]</scope>
    <source>
        <strain evidence="19">UBA8781</strain>
    </source>
</reference>
<dbReference type="SMART" id="SM00260">
    <property type="entry name" value="CheW"/>
    <property type="match status" value="1"/>
</dbReference>
<dbReference type="Gene3D" id="3.30.70.1110">
    <property type="entry name" value="Histidine kinase CheA-like, P2 response regulator-binding domain"/>
    <property type="match status" value="1"/>
</dbReference>
<dbReference type="InterPro" id="IPR010808">
    <property type="entry name" value="CheA_P2-bd"/>
</dbReference>
<dbReference type="Gene3D" id="1.20.120.160">
    <property type="entry name" value="HPT domain"/>
    <property type="match status" value="1"/>
</dbReference>
<evidence type="ECO:0000256" key="11">
    <source>
        <dbReference type="ARBA" id="ARBA00022840"/>
    </source>
</evidence>
<comment type="function">
    <text evidence="13">Involved in the transmission of sensory signals from the chemoreceptors to the flagellar motors. CheA is autophosphorylated; it can transfer its phosphate group to either CheB or CheY.</text>
</comment>
<dbReference type="SMART" id="SM01231">
    <property type="entry name" value="H-kinase_dim"/>
    <property type="match status" value="1"/>
</dbReference>
<evidence type="ECO:0000313" key="20">
    <source>
        <dbReference type="Proteomes" id="UP000264141"/>
    </source>
</evidence>
<dbReference type="InterPro" id="IPR008207">
    <property type="entry name" value="Sig_transdc_His_kin_Hpt_dom"/>
</dbReference>
<comment type="subcellular location">
    <subcellularLocation>
        <location evidence="2">Cytoplasm</location>
    </subcellularLocation>
</comment>
<dbReference type="SMART" id="SM00073">
    <property type="entry name" value="HPT"/>
    <property type="match status" value="1"/>
</dbReference>
<evidence type="ECO:0000256" key="1">
    <source>
        <dbReference type="ARBA" id="ARBA00000085"/>
    </source>
</evidence>
<dbReference type="InterPro" id="IPR002545">
    <property type="entry name" value="CheW-lke_dom"/>
</dbReference>
<dbReference type="CDD" id="cd16916">
    <property type="entry name" value="HATPase_CheA-like"/>
    <property type="match status" value="1"/>
</dbReference>
<evidence type="ECO:0000256" key="13">
    <source>
        <dbReference type="ARBA" id="ARBA00035100"/>
    </source>
</evidence>
<keyword evidence="6" id="KW-0145">Chemotaxis</keyword>
<evidence type="ECO:0000256" key="9">
    <source>
        <dbReference type="ARBA" id="ARBA00022741"/>
    </source>
</evidence>
<protein>
    <recommendedName>
        <fullName evidence="4">Chemotaxis protein CheA</fullName>
        <ecNumber evidence="3">2.7.13.3</ecNumber>
    </recommendedName>
</protein>
<feature type="domain" description="Histidine kinase" evidence="16">
    <location>
        <begin position="315"/>
        <end position="527"/>
    </location>
</feature>
<dbReference type="CDD" id="cd00088">
    <property type="entry name" value="HPT"/>
    <property type="match status" value="1"/>
</dbReference>
<dbReference type="InterPro" id="IPR037052">
    <property type="entry name" value="CheA-like_P2_sf"/>
</dbReference>
<evidence type="ECO:0000256" key="4">
    <source>
        <dbReference type="ARBA" id="ARBA00021495"/>
    </source>
</evidence>
<dbReference type="AlphaFoldDB" id="A0A3D1JDF8"/>
<evidence type="ECO:0000256" key="3">
    <source>
        <dbReference type="ARBA" id="ARBA00012438"/>
    </source>
</evidence>
<dbReference type="InterPro" id="IPR003594">
    <property type="entry name" value="HATPase_dom"/>
</dbReference>
<evidence type="ECO:0000313" key="19">
    <source>
        <dbReference type="EMBL" id="HCE16287.1"/>
    </source>
</evidence>